<comment type="caution">
    <text evidence="1">The sequence shown here is derived from an EMBL/GenBank/DDBJ whole genome shotgun (WGS) entry which is preliminary data.</text>
</comment>
<evidence type="ECO:0000313" key="2">
    <source>
        <dbReference type="Proteomes" id="UP000769157"/>
    </source>
</evidence>
<proteinExistence type="predicted"/>
<gene>
    <name evidence="1" type="ORF">OGAPHI_007308</name>
</gene>
<dbReference type="RefSeq" id="XP_046057814.1">
    <property type="nucleotide sequence ID" value="XM_046208690.1"/>
</dbReference>
<dbReference type="GeneID" id="70239272"/>
<dbReference type="AlphaFoldDB" id="A0A9P8NUH8"/>
<reference evidence="1" key="1">
    <citation type="journal article" date="2021" name="Open Biol.">
        <title>Shared evolutionary footprints suggest mitochondrial oxidative damage underlies multiple complex I losses in fungi.</title>
        <authorList>
            <person name="Schikora-Tamarit M.A."/>
            <person name="Marcet-Houben M."/>
            <person name="Nosek J."/>
            <person name="Gabaldon T."/>
        </authorList>
    </citation>
    <scope>NUCLEOTIDE SEQUENCE</scope>
    <source>
        <strain evidence="1">CBS6075</strain>
    </source>
</reference>
<protein>
    <submittedName>
        <fullName evidence="1">Uncharacterized protein</fullName>
    </submittedName>
</protein>
<name>A0A9P8NUH8_9ASCO</name>
<accession>A0A9P8NUH8</accession>
<evidence type="ECO:0000313" key="1">
    <source>
        <dbReference type="EMBL" id="KAH3660103.1"/>
    </source>
</evidence>
<sequence length="307" mass="32442">MGHTKSMEFPCRSHTIYLSREGERQTELVSRLAKLEGVESTSKTQGDARSKLLGVSQSQDTGVGKLSLDERGAVQAVLGGNLNGDWVGAGSRLGVESTLGSDLELRGNLVVVTGSENGKVASGSQGNSVRWSLVTNSSRVAGQSGGLNVVGQRSTGGEAVLADGQVTVEDWALEQVNESTGVDGLLSKVQVQLGGSVSTRNSTGDQFRLETWRQSVNKLNLSVQGVGSVPALGQCQTGALVCVFTFQRSRGLSTGSLTLGGESDTVWSDGLKVQCHWGEVVEVLSEDIVGWFSNVRECWWGHFVKVG</sequence>
<dbReference type="EMBL" id="JAEUBE010000511">
    <property type="protein sequence ID" value="KAH3660103.1"/>
    <property type="molecule type" value="Genomic_DNA"/>
</dbReference>
<keyword evidence="2" id="KW-1185">Reference proteome</keyword>
<dbReference type="Proteomes" id="UP000769157">
    <property type="component" value="Unassembled WGS sequence"/>
</dbReference>
<organism evidence="1 2">
    <name type="scientific">Ogataea philodendri</name>
    <dbReference type="NCBI Taxonomy" id="1378263"/>
    <lineage>
        <taxon>Eukaryota</taxon>
        <taxon>Fungi</taxon>
        <taxon>Dikarya</taxon>
        <taxon>Ascomycota</taxon>
        <taxon>Saccharomycotina</taxon>
        <taxon>Pichiomycetes</taxon>
        <taxon>Pichiales</taxon>
        <taxon>Pichiaceae</taxon>
        <taxon>Ogataea</taxon>
    </lineage>
</organism>
<reference evidence="1" key="2">
    <citation type="submission" date="2021-01" db="EMBL/GenBank/DDBJ databases">
        <authorList>
            <person name="Schikora-Tamarit M.A."/>
        </authorList>
    </citation>
    <scope>NUCLEOTIDE SEQUENCE</scope>
    <source>
        <strain evidence="1">CBS6075</strain>
    </source>
</reference>